<dbReference type="Pfam" id="PF00013">
    <property type="entry name" value="KH_1"/>
    <property type="match status" value="4"/>
</dbReference>
<evidence type="ECO:0000313" key="5">
    <source>
        <dbReference type="EMBL" id="PKA61452.1"/>
    </source>
</evidence>
<evidence type="ECO:0000256" key="2">
    <source>
        <dbReference type="PROSITE-ProRule" id="PRU00117"/>
    </source>
</evidence>
<feature type="region of interest" description="Disordered" evidence="3">
    <location>
        <begin position="585"/>
        <end position="607"/>
    </location>
</feature>
<accession>A0A2I0B0X1</accession>
<name>A0A2I0B0X1_9ASPA</name>
<dbReference type="SUPFAM" id="SSF54791">
    <property type="entry name" value="Eukaryotic type KH-domain (KH-domain type I)"/>
    <property type="match status" value="4"/>
</dbReference>
<organism evidence="5 6">
    <name type="scientific">Apostasia shenzhenica</name>
    <dbReference type="NCBI Taxonomy" id="1088818"/>
    <lineage>
        <taxon>Eukaryota</taxon>
        <taxon>Viridiplantae</taxon>
        <taxon>Streptophyta</taxon>
        <taxon>Embryophyta</taxon>
        <taxon>Tracheophyta</taxon>
        <taxon>Spermatophyta</taxon>
        <taxon>Magnoliopsida</taxon>
        <taxon>Liliopsida</taxon>
        <taxon>Asparagales</taxon>
        <taxon>Orchidaceae</taxon>
        <taxon>Apostasioideae</taxon>
        <taxon>Apostasia</taxon>
    </lineage>
</organism>
<dbReference type="OrthoDB" id="442947at2759"/>
<dbReference type="EMBL" id="KZ451930">
    <property type="protein sequence ID" value="PKA61452.1"/>
    <property type="molecule type" value="Genomic_DNA"/>
</dbReference>
<dbReference type="STRING" id="1088818.A0A2I0B0X1"/>
<dbReference type="CDD" id="cd22459">
    <property type="entry name" value="KH-I_PEPPER_rpt1_like"/>
    <property type="match status" value="1"/>
</dbReference>
<dbReference type="InterPro" id="IPR004087">
    <property type="entry name" value="KH_dom"/>
</dbReference>
<dbReference type="InterPro" id="IPR036612">
    <property type="entry name" value="KH_dom_type_1_sf"/>
</dbReference>
<feature type="domain" description="K Homology" evidence="4">
    <location>
        <begin position="44"/>
        <end position="114"/>
    </location>
</feature>
<feature type="region of interest" description="Disordered" evidence="3">
    <location>
        <begin position="474"/>
        <end position="496"/>
    </location>
</feature>
<feature type="domain" description="K Homology" evidence="4">
    <location>
        <begin position="161"/>
        <end position="236"/>
    </location>
</feature>
<feature type="region of interest" description="Disordered" evidence="3">
    <location>
        <begin position="1"/>
        <end position="35"/>
    </location>
</feature>
<reference evidence="5 6" key="1">
    <citation type="journal article" date="2017" name="Nature">
        <title>The Apostasia genome and the evolution of orchids.</title>
        <authorList>
            <person name="Zhang G.Q."/>
            <person name="Liu K.W."/>
            <person name="Li Z."/>
            <person name="Lohaus R."/>
            <person name="Hsiao Y.Y."/>
            <person name="Niu S.C."/>
            <person name="Wang J.Y."/>
            <person name="Lin Y.C."/>
            <person name="Xu Q."/>
            <person name="Chen L.J."/>
            <person name="Yoshida K."/>
            <person name="Fujiwara S."/>
            <person name="Wang Z.W."/>
            <person name="Zhang Y.Q."/>
            <person name="Mitsuda N."/>
            <person name="Wang M."/>
            <person name="Liu G.H."/>
            <person name="Pecoraro L."/>
            <person name="Huang H.X."/>
            <person name="Xiao X.J."/>
            <person name="Lin M."/>
            <person name="Wu X.Y."/>
            <person name="Wu W.L."/>
            <person name="Chen Y.Y."/>
            <person name="Chang S.B."/>
            <person name="Sakamoto S."/>
            <person name="Ohme-Takagi M."/>
            <person name="Yagi M."/>
            <person name="Zeng S.J."/>
            <person name="Shen C.Y."/>
            <person name="Yeh C.M."/>
            <person name="Luo Y.B."/>
            <person name="Tsai W.C."/>
            <person name="Van de Peer Y."/>
            <person name="Liu Z.J."/>
        </authorList>
    </citation>
    <scope>NUCLEOTIDE SEQUENCE [LARGE SCALE GENOMIC DNA]</scope>
    <source>
        <strain evidence="6">cv. Shenzhen</strain>
        <tissue evidence="5">Stem</tissue>
    </source>
</reference>
<keyword evidence="1" id="KW-0677">Repeat</keyword>
<dbReference type="CDD" id="cd22460">
    <property type="entry name" value="KH-I_PEPPER_rpt2_like"/>
    <property type="match status" value="1"/>
</dbReference>
<evidence type="ECO:0000313" key="6">
    <source>
        <dbReference type="Proteomes" id="UP000236161"/>
    </source>
</evidence>
<dbReference type="PROSITE" id="PS50084">
    <property type="entry name" value="KH_TYPE_1"/>
    <property type="match status" value="4"/>
</dbReference>
<feature type="compositionally biased region" description="Basic and acidic residues" evidence="3">
    <location>
        <begin position="486"/>
        <end position="496"/>
    </location>
</feature>
<dbReference type="Proteomes" id="UP000236161">
    <property type="component" value="Unassembled WGS sequence"/>
</dbReference>
<feature type="domain" description="K Homology" evidence="4">
    <location>
        <begin position="312"/>
        <end position="385"/>
    </location>
</feature>
<dbReference type="PANTHER" id="PTHR10288">
    <property type="entry name" value="KH DOMAIN CONTAINING RNA BINDING PROTEIN"/>
    <property type="match status" value="1"/>
</dbReference>
<protein>
    <submittedName>
        <fullName evidence="5">KH domain-containing protein</fullName>
    </submittedName>
</protein>
<feature type="region of interest" description="Disordered" evidence="3">
    <location>
        <begin position="526"/>
        <end position="563"/>
    </location>
</feature>
<evidence type="ECO:0000259" key="4">
    <source>
        <dbReference type="SMART" id="SM00322"/>
    </source>
</evidence>
<keyword evidence="2" id="KW-0694">RNA-binding</keyword>
<evidence type="ECO:0000256" key="1">
    <source>
        <dbReference type="ARBA" id="ARBA00022737"/>
    </source>
</evidence>
<gene>
    <name evidence="5" type="ORF">AXF42_Ash014369</name>
</gene>
<proteinExistence type="predicted"/>
<sequence length="625" mass="69287">MDDERPSSRANYKSGSRKRTNSESDNRKFKRPNINHKSINAKTIDTIYRILCPAKKIGSVLGKGGEIVNALREETRAKIRVADSIPGADERVVIIFNYLEQESENRDAKLDTGNIYPSGGDSQEIKPYCPAQDALLKIHDRVAADEYIHGGVLHEMTEHDDVVTARILVPNNQVGCLIGKGGDVIQKLRGDTNANIKILPSEHLPPCAMSSDELVQVSGVPGIVRRALYEISTLLHHHPRKNNPPLEDIVSASTQELYPSGRAVPSVPHGYSMLSRFTPPPPWFDRYTNESYTHGPSSFNGSHVRNKNGIEEEFSMKILCATDKIGGIIGKGGANVRQLERQTGASIHVQGSDPDDEERVIVVTSKEAPLNPISPTIEAVLQLQRRTGDISGKGTITTRLLVSSGKIGCILGQGGNIITEMRRRTRADIRVFSKNDKPKYASADEELVQISGNQNVAEAALSEIASRLRTRTLERGPAATPLPPRHLHEFPSSERLHGRGWQSPAFAGAPDSVAYSYPRGYDYLKDSDYPRDYDHSKGYGYPRSYDYSESYEQPKGYDYQHSYDYPKDPDYMKSYDYQKDALGQRYDSQSYPGPPHPTGYSSLNSSMEVKTPNGAILGIGESKRF</sequence>
<dbReference type="InterPro" id="IPR004088">
    <property type="entry name" value="KH_dom_type_1"/>
</dbReference>
<dbReference type="AlphaFoldDB" id="A0A2I0B0X1"/>
<dbReference type="GO" id="GO:0003723">
    <property type="term" value="F:RNA binding"/>
    <property type="evidence" value="ECO:0007669"/>
    <property type="project" value="UniProtKB-UniRule"/>
</dbReference>
<feature type="domain" description="K Homology" evidence="4">
    <location>
        <begin position="394"/>
        <end position="469"/>
    </location>
</feature>
<feature type="compositionally biased region" description="Basic and acidic residues" evidence="3">
    <location>
        <begin position="526"/>
        <end position="537"/>
    </location>
</feature>
<evidence type="ECO:0000256" key="3">
    <source>
        <dbReference type="SAM" id="MobiDB-lite"/>
    </source>
</evidence>
<dbReference type="SMART" id="SM00322">
    <property type="entry name" value="KH"/>
    <property type="match status" value="4"/>
</dbReference>
<dbReference type="Gene3D" id="3.30.310.210">
    <property type="match status" value="1"/>
</dbReference>
<dbReference type="Gene3D" id="3.30.1370.10">
    <property type="entry name" value="K Homology domain, type 1"/>
    <property type="match status" value="2"/>
</dbReference>
<keyword evidence="6" id="KW-1185">Reference proteome</keyword>